<dbReference type="Pfam" id="PF00478">
    <property type="entry name" value="IMPDH"/>
    <property type="match status" value="1"/>
</dbReference>
<feature type="domain" description="IMP dehydrogenase/GMP reductase" evidence="2">
    <location>
        <begin position="21"/>
        <end position="89"/>
    </location>
</feature>
<accession>A0A7J6TCG8</accession>
<gene>
    <name evidence="3" type="primary">IMPDH2_1</name>
    <name evidence="3" type="ORF">FOZ62_008707</name>
</gene>
<dbReference type="GO" id="GO:0005737">
    <property type="term" value="C:cytoplasm"/>
    <property type="evidence" value="ECO:0007669"/>
    <property type="project" value="TreeGrafter"/>
</dbReference>
<comment type="caution">
    <text evidence="3">The sequence shown here is derived from an EMBL/GenBank/DDBJ whole genome shotgun (WGS) entry which is preliminary data.</text>
</comment>
<dbReference type="Gene3D" id="3.20.20.70">
    <property type="entry name" value="Aldolase class I"/>
    <property type="match status" value="1"/>
</dbReference>
<dbReference type="PANTHER" id="PTHR11911:SF111">
    <property type="entry name" value="INOSINE-5'-MONOPHOSPHATE DEHYDROGENASE"/>
    <property type="match status" value="1"/>
</dbReference>
<dbReference type="GO" id="GO:0006183">
    <property type="term" value="P:GTP biosynthetic process"/>
    <property type="evidence" value="ECO:0007669"/>
    <property type="project" value="TreeGrafter"/>
</dbReference>
<dbReference type="InterPro" id="IPR001093">
    <property type="entry name" value="IMP_DH_GMPRt"/>
</dbReference>
<evidence type="ECO:0000313" key="3">
    <source>
        <dbReference type="EMBL" id="KAF4742060.1"/>
    </source>
</evidence>
<dbReference type="PANTHER" id="PTHR11911">
    <property type="entry name" value="INOSINE-5-MONOPHOSPHATE DEHYDROGENASE RELATED"/>
    <property type="match status" value="1"/>
</dbReference>
<proteinExistence type="inferred from homology"/>
<dbReference type="GO" id="GO:0003938">
    <property type="term" value="F:IMP dehydrogenase activity"/>
    <property type="evidence" value="ECO:0007669"/>
    <property type="project" value="InterPro"/>
</dbReference>
<evidence type="ECO:0000313" key="4">
    <source>
        <dbReference type="Proteomes" id="UP000574390"/>
    </source>
</evidence>
<feature type="non-terminal residue" evidence="3">
    <location>
        <position position="1"/>
    </location>
</feature>
<evidence type="ECO:0000259" key="2">
    <source>
        <dbReference type="Pfam" id="PF00478"/>
    </source>
</evidence>
<protein>
    <submittedName>
        <fullName evidence="3">Inosine-5'-monophosphate dehydrogenase 2</fullName>
    </submittedName>
</protein>
<organism evidence="3 4">
    <name type="scientific">Perkinsus olseni</name>
    <name type="common">Perkinsus atlanticus</name>
    <dbReference type="NCBI Taxonomy" id="32597"/>
    <lineage>
        <taxon>Eukaryota</taxon>
        <taxon>Sar</taxon>
        <taxon>Alveolata</taxon>
        <taxon>Perkinsozoa</taxon>
        <taxon>Perkinsea</taxon>
        <taxon>Perkinsida</taxon>
        <taxon>Perkinsidae</taxon>
        <taxon>Perkinsus</taxon>
    </lineage>
</organism>
<dbReference type="InterPro" id="IPR005990">
    <property type="entry name" value="IMP_DH"/>
</dbReference>
<dbReference type="Proteomes" id="UP000574390">
    <property type="component" value="Unassembled WGS sequence"/>
</dbReference>
<dbReference type="EMBL" id="JABANM010008756">
    <property type="protein sequence ID" value="KAF4742060.1"/>
    <property type="molecule type" value="Genomic_DNA"/>
</dbReference>
<dbReference type="AlphaFoldDB" id="A0A7J6TCG8"/>
<reference evidence="3 4" key="1">
    <citation type="submission" date="2020-04" db="EMBL/GenBank/DDBJ databases">
        <title>Perkinsus olseni comparative genomics.</title>
        <authorList>
            <person name="Bogema D.R."/>
        </authorList>
    </citation>
    <scope>NUCLEOTIDE SEQUENCE [LARGE SCALE GENOMIC DNA]</scope>
    <source>
        <strain evidence="3">ATCC PRA-205</strain>
    </source>
</reference>
<name>A0A7J6TCG8_PEROL</name>
<dbReference type="SUPFAM" id="SSF51412">
    <property type="entry name" value="Inosine monophosphate dehydrogenase (IMPDH)"/>
    <property type="match status" value="1"/>
</dbReference>
<sequence length="109" mass="11488">SFNAVRECFTNAGKDASRLDRPFAAQGVQAAVVDKGSVNSLVPYLVQGCRHGFQDLGVQSVTQLHHQLDDGTLRMEVRSGSAIKEGGVHDLVRLPAGAGGGMSRGQGRN</sequence>
<evidence type="ECO:0000256" key="1">
    <source>
        <dbReference type="ARBA" id="ARBA00005502"/>
    </source>
</evidence>
<comment type="similarity">
    <text evidence="1">Belongs to the IMPDH/GMPR family.</text>
</comment>
<dbReference type="InterPro" id="IPR013785">
    <property type="entry name" value="Aldolase_TIM"/>
</dbReference>